<keyword evidence="3 9" id="KW-0812">Transmembrane</keyword>
<feature type="transmembrane region" description="Helical" evidence="9">
    <location>
        <begin position="188"/>
        <end position="209"/>
    </location>
</feature>
<feature type="transmembrane region" description="Helical" evidence="9">
    <location>
        <begin position="151"/>
        <end position="176"/>
    </location>
</feature>
<dbReference type="PANTHER" id="PTHR22950">
    <property type="entry name" value="AMINO ACID TRANSPORTER"/>
    <property type="match status" value="1"/>
</dbReference>
<evidence type="ECO:0000256" key="9">
    <source>
        <dbReference type="SAM" id="Phobius"/>
    </source>
</evidence>
<dbReference type="AlphaFoldDB" id="T1J2Y0"/>
<feature type="transmembrane region" description="Helical" evidence="9">
    <location>
        <begin position="75"/>
        <end position="100"/>
    </location>
</feature>
<evidence type="ECO:0000313" key="12">
    <source>
        <dbReference type="Proteomes" id="UP000014500"/>
    </source>
</evidence>
<evidence type="ECO:0000256" key="8">
    <source>
        <dbReference type="SAM" id="MobiDB-lite"/>
    </source>
</evidence>
<reference evidence="12" key="1">
    <citation type="submission" date="2011-05" db="EMBL/GenBank/DDBJ databases">
        <authorList>
            <person name="Richards S.R."/>
            <person name="Qu J."/>
            <person name="Jiang H."/>
            <person name="Jhangiani S.N."/>
            <person name="Agravi P."/>
            <person name="Goodspeed R."/>
            <person name="Gross S."/>
            <person name="Mandapat C."/>
            <person name="Jackson L."/>
            <person name="Mathew T."/>
            <person name="Pu L."/>
            <person name="Thornton R."/>
            <person name="Saada N."/>
            <person name="Wilczek-Boney K.B."/>
            <person name="Lee S."/>
            <person name="Kovar C."/>
            <person name="Wu Y."/>
            <person name="Scherer S.E."/>
            <person name="Worley K.C."/>
            <person name="Muzny D.M."/>
            <person name="Gibbs R."/>
        </authorList>
    </citation>
    <scope>NUCLEOTIDE SEQUENCE</scope>
    <source>
        <strain evidence="12">Brora</strain>
    </source>
</reference>
<keyword evidence="12" id="KW-1185">Reference proteome</keyword>
<keyword evidence="4" id="KW-0029">Amino-acid transport</keyword>
<proteinExistence type="predicted"/>
<evidence type="ECO:0000256" key="7">
    <source>
        <dbReference type="SAM" id="Coils"/>
    </source>
</evidence>
<feature type="transmembrane region" description="Helical" evidence="9">
    <location>
        <begin position="7"/>
        <end position="25"/>
    </location>
</feature>
<evidence type="ECO:0000256" key="1">
    <source>
        <dbReference type="ARBA" id="ARBA00004141"/>
    </source>
</evidence>
<feature type="compositionally biased region" description="Basic and acidic residues" evidence="8">
    <location>
        <begin position="378"/>
        <end position="438"/>
    </location>
</feature>
<feature type="compositionally biased region" description="Low complexity" evidence="8">
    <location>
        <begin position="489"/>
        <end position="498"/>
    </location>
</feature>
<feature type="domain" description="Amino acid transporter transmembrane" evidence="10">
    <location>
        <begin position="6"/>
        <end position="205"/>
    </location>
</feature>
<evidence type="ECO:0000256" key="2">
    <source>
        <dbReference type="ARBA" id="ARBA00022448"/>
    </source>
</evidence>
<protein>
    <recommendedName>
        <fullName evidence="10">Amino acid transporter transmembrane domain-containing protein</fullName>
    </recommendedName>
</protein>
<sequence length="702" mass="79061">MSESIKHVATLGNSIIGVSVLAMPFCFKQCGILLGTLMLIASALLTRFNCHLLLKGALLSRRKTYELFAFYCFGYYGKLVVETSIIGFLVGILISFFVVIGDLGPQIISKTFEIENLPPLRTLVLTALGIGVALPLGLLKNISSLGGISTLSILFYLTLVMKVFFEAVPILATGAWVDKVTFWQPQGILQSLPIFALALSCQTYVHTALDSGVSAFIPETRFRWITVALVVSTLILGILCPNIQLVLGIVGSTIGTIICIIFPALMFIRVTNRNTFERTGAQVVFCVGVFLLVASTVATLNNTCLEAPTTTIKPNKPDLHPGLQKKYEYVPVPARTTVLNQILTTKSAKEKASAIESQVPKKKIIKKIETVPQVSLGDQKRQEPPVPQEERRQEPPVPQEERRQEPPVPQEERRQEPPVPQEEGRQEPPNPQEERRQEAPIPRKQSHQEPSVPQEELKREESPIIPQEQKRLEPPNPQEQKRLDPPIPIQQQKNQIPQEKLSLEEIKKIHLEQEKRHEPPIPQEPETKKIIQLKDDVKLKSVVQEKGKEKVTVEVAVQQAEILKQLAEQQKEAKKLIQEQKQVLEELKAHKELHQPEDVVERKMKDVKKNSTDVVLELIEKRQGIMSNGRENKPKNITFYVDHVEDVKQKNLIEPNIKLDDKIFKNIETNSRPIMSTVNKTKNIPRVEPVPAMGDKSKAEIR</sequence>
<dbReference type="STRING" id="126957.T1J2Y0"/>
<evidence type="ECO:0000256" key="5">
    <source>
        <dbReference type="ARBA" id="ARBA00022989"/>
    </source>
</evidence>
<accession>T1J2Y0</accession>
<feature type="coiled-coil region" evidence="7">
    <location>
        <begin position="553"/>
        <end position="593"/>
    </location>
</feature>
<feature type="transmembrane region" description="Helical" evidence="9">
    <location>
        <begin position="120"/>
        <end position="139"/>
    </location>
</feature>
<feature type="transmembrane region" description="Helical" evidence="9">
    <location>
        <begin position="221"/>
        <end position="239"/>
    </location>
</feature>
<evidence type="ECO:0000256" key="6">
    <source>
        <dbReference type="ARBA" id="ARBA00023136"/>
    </source>
</evidence>
<dbReference type="EMBL" id="JH431813">
    <property type="status" value="NOT_ANNOTATED_CDS"/>
    <property type="molecule type" value="Genomic_DNA"/>
</dbReference>
<dbReference type="Proteomes" id="UP000014500">
    <property type="component" value="Unassembled WGS sequence"/>
</dbReference>
<dbReference type="eggNOG" id="KOG1305">
    <property type="taxonomic scope" value="Eukaryota"/>
</dbReference>
<organism evidence="11 12">
    <name type="scientific">Strigamia maritima</name>
    <name type="common">European centipede</name>
    <name type="synonym">Geophilus maritimus</name>
    <dbReference type="NCBI Taxonomy" id="126957"/>
    <lineage>
        <taxon>Eukaryota</taxon>
        <taxon>Metazoa</taxon>
        <taxon>Ecdysozoa</taxon>
        <taxon>Arthropoda</taxon>
        <taxon>Myriapoda</taxon>
        <taxon>Chilopoda</taxon>
        <taxon>Pleurostigmophora</taxon>
        <taxon>Geophilomorpha</taxon>
        <taxon>Linotaeniidae</taxon>
        <taxon>Strigamia</taxon>
    </lineage>
</organism>
<feature type="region of interest" description="Disordered" evidence="8">
    <location>
        <begin position="373"/>
        <end position="500"/>
    </location>
</feature>
<feature type="transmembrane region" description="Helical" evidence="9">
    <location>
        <begin position="245"/>
        <end position="268"/>
    </location>
</feature>
<keyword evidence="2" id="KW-0813">Transport</keyword>
<keyword evidence="7" id="KW-0175">Coiled coil</keyword>
<dbReference type="InterPro" id="IPR013057">
    <property type="entry name" value="AA_transpt_TM"/>
</dbReference>
<feature type="domain" description="Amino acid transporter transmembrane" evidence="10">
    <location>
        <begin position="221"/>
        <end position="299"/>
    </location>
</feature>
<dbReference type="GO" id="GO:0016020">
    <property type="term" value="C:membrane"/>
    <property type="evidence" value="ECO:0007669"/>
    <property type="project" value="UniProtKB-SubCell"/>
</dbReference>
<dbReference type="GO" id="GO:0015179">
    <property type="term" value="F:L-amino acid transmembrane transporter activity"/>
    <property type="evidence" value="ECO:0007669"/>
    <property type="project" value="TreeGrafter"/>
</dbReference>
<evidence type="ECO:0000259" key="10">
    <source>
        <dbReference type="Pfam" id="PF01490"/>
    </source>
</evidence>
<evidence type="ECO:0000256" key="3">
    <source>
        <dbReference type="ARBA" id="ARBA00022692"/>
    </source>
</evidence>
<name>T1J2Y0_STRMM</name>
<dbReference type="EnsemblMetazoa" id="SMAR007933-RA">
    <property type="protein sequence ID" value="SMAR007933-PA"/>
    <property type="gene ID" value="SMAR007933"/>
</dbReference>
<evidence type="ECO:0000313" key="11">
    <source>
        <dbReference type="EnsemblMetazoa" id="SMAR007933-PA"/>
    </source>
</evidence>
<reference evidence="11" key="2">
    <citation type="submission" date="2015-02" db="UniProtKB">
        <authorList>
            <consortium name="EnsemblMetazoa"/>
        </authorList>
    </citation>
    <scope>IDENTIFICATION</scope>
</reference>
<feature type="compositionally biased region" description="Basic and acidic residues" evidence="8">
    <location>
        <begin position="455"/>
        <end position="484"/>
    </location>
</feature>
<evidence type="ECO:0000256" key="4">
    <source>
        <dbReference type="ARBA" id="ARBA00022970"/>
    </source>
</evidence>
<keyword evidence="5 9" id="KW-1133">Transmembrane helix</keyword>
<dbReference type="HOGENOM" id="CLU_392962_0_0_1"/>
<dbReference type="PANTHER" id="PTHR22950:SF646">
    <property type="entry name" value="SODIUM-COUPLED NEUTRAL AMINO ACID TRANSPORTER 10-RELATED"/>
    <property type="match status" value="1"/>
</dbReference>
<feature type="transmembrane region" description="Helical" evidence="9">
    <location>
        <begin position="280"/>
        <end position="300"/>
    </location>
</feature>
<feature type="transmembrane region" description="Helical" evidence="9">
    <location>
        <begin position="31"/>
        <end position="54"/>
    </location>
</feature>
<comment type="subcellular location">
    <subcellularLocation>
        <location evidence="1">Membrane</location>
        <topology evidence="1">Multi-pass membrane protein</topology>
    </subcellularLocation>
</comment>
<keyword evidence="6 9" id="KW-0472">Membrane</keyword>
<dbReference type="Pfam" id="PF01490">
    <property type="entry name" value="Aa_trans"/>
    <property type="match status" value="2"/>
</dbReference>